<dbReference type="EMBL" id="BIFT01000001">
    <property type="protein sequence ID" value="GCE25748.1"/>
    <property type="molecule type" value="Genomic_DNA"/>
</dbReference>
<dbReference type="OrthoDB" id="153933at2"/>
<sequence>MANQIVHQDHLLAKKYNLGVPTRKFNFNSRRYSLPRMVLLFAELLLIALSGLFCIASGCILLISTTFTYNLFTTWLWLSLVSAVPIAFGWIMYRQGNRRLFMLNIMSCILSLLLVTAVDYWFNTHPAHLDPIAYLFGGLCLIVTGSLMSFLSLYFLPLLRSVLICTDGCLFMQTLQPHKVVRWEQIASFRLGKGFARIICSDGTSMKLRRTWAHSSTVQHLIYGKAFRHLFARARSSYNSGESVGFGRFTVTWQGIHNGRQLFPWDQLRSCVYVDSGVALISVEDTCLDLAYLSQLPDATIFVELIKYVLGTRRTGSQHSVIR</sequence>
<evidence type="ECO:0000313" key="3">
    <source>
        <dbReference type="Proteomes" id="UP000287171"/>
    </source>
</evidence>
<feature type="transmembrane region" description="Helical" evidence="1">
    <location>
        <begin position="100"/>
        <end position="122"/>
    </location>
</feature>
<dbReference type="RefSeq" id="WP_126626299.1">
    <property type="nucleotide sequence ID" value="NZ_BIFT01000001.1"/>
</dbReference>
<comment type="caution">
    <text evidence="2">The sequence shown here is derived from an EMBL/GenBank/DDBJ whole genome shotgun (WGS) entry which is preliminary data.</text>
</comment>
<feature type="transmembrane region" description="Helical" evidence="1">
    <location>
        <begin position="134"/>
        <end position="156"/>
    </location>
</feature>
<name>A0A402B337_9CHLR</name>
<keyword evidence="1" id="KW-0472">Membrane</keyword>
<dbReference type="Proteomes" id="UP000287171">
    <property type="component" value="Unassembled WGS sequence"/>
</dbReference>
<dbReference type="Pfam" id="PF20226">
    <property type="entry name" value="DUF6585"/>
    <property type="match status" value="1"/>
</dbReference>
<proteinExistence type="predicted"/>
<keyword evidence="3" id="KW-1185">Reference proteome</keyword>
<keyword evidence="1" id="KW-1133">Transmembrane helix</keyword>
<evidence type="ECO:0000313" key="2">
    <source>
        <dbReference type="EMBL" id="GCE25748.1"/>
    </source>
</evidence>
<reference evidence="3" key="1">
    <citation type="submission" date="2018-12" db="EMBL/GenBank/DDBJ databases">
        <title>Tengunoibacter tsumagoiensis gen. nov., sp. nov., Dictyobacter kobayashii sp. nov., D. alpinus sp. nov., and D. joshuensis sp. nov. and description of Dictyobacteraceae fam. nov. within the order Ktedonobacterales isolated from Tengu-no-mugimeshi.</title>
        <authorList>
            <person name="Wang C.M."/>
            <person name="Zheng Y."/>
            <person name="Sakai Y."/>
            <person name="Toyoda A."/>
            <person name="Minakuchi Y."/>
            <person name="Abe K."/>
            <person name="Yokota A."/>
            <person name="Yabe S."/>
        </authorList>
    </citation>
    <scope>NUCLEOTIDE SEQUENCE [LARGE SCALE GENOMIC DNA]</scope>
    <source>
        <strain evidence="3">Uno16</strain>
    </source>
</reference>
<accession>A0A402B337</accession>
<protein>
    <submittedName>
        <fullName evidence="2">Uncharacterized protein</fullName>
    </submittedName>
</protein>
<dbReference type="AlphaFoldDB" id="A0A402B337"/>
<evidence type="ECO:0000256" key="1">
    <source>
        <dbReference type="SAM" id="Phobius"/>
    </source>
</evidence>
<feature type="transmembrane region" description="Helical" evidence="1">
    <location>
        <begin position="75"/>
        <end position="93"/>
    </location>
</feature>
<keyword evidence="1" id="KW-0812">Transmembrane</keyword>
<dbReference type="InterPro" id="IPR046492">
    <property type="entry name" value="DUF6585"/>
</dbReference>
<feature type="transmembrane region" description="Helical" evidence="1">
    <location>
        <begin position="38"/>
        <end position="63"/>
    </location>
</feature>
<organism evidence="2 3">
    <name type="scientific">Dictyobacter alpinus</name>
    <dbReference type="NCBI Taxonomy" id="2014873"/>
    <lineage>
        <taxon>Bacteria</taxon>
        <taxon>Bacillati</taxon>
        <taxon>Chloroflexota</taxon>
        <taxon>Ktedonobacteria</taxon>
        <taxon>Ktedonobacterales</taxon>
        <taxon>Dictyobacteraceae</taxon>
        <taxon>Dictyobacter</taxon>
    </lineage>
</organism>
<gene>
    <name evidence="2" type="ORF">KDA_12320</name>
</gene>